<feature type="region of interest" description="Disordered" evidence="1">
    <location>
        <begin position="162"/>
        <end position="197"/>
    </location>
</feature>
<evidence type="ECO:0000313" key="3">
    <source>
        <dbReference type="Proteomes" id="UP001526246"/>
    </source>
</evidence>
<evidence type="ECO:0000256" key="1">
    <source>
        <dbReference type="SAM" id="MobiDB-lite"/>
    </source>
</evidence>
<sequence length="197" mass="22206">MKGIPSTAWPTINQLAAIGSVAATWSWLDLSLEGILAKLVHSDEMLAQALTEDLSPDNRLKALRRLTRTWEQVHPDLTDAHKAQFDEVREIVKWVAANKARRNEIVHWLWLRRDDARLFGWKHRVTPAIPSEARASKLADYESFLEFSREIGSMADRAAETERALSDLPPWPKPTALPGTPLSPAVGSLLSPYRRRG</sequence>
<dbReference type="RefSeq" id="WP_264880070.1">
    <property type="nucleotide sequence ID" value="NZ_JAPDOB010000001.1"/>
</dbReference>
<keyword evidence="3" id="KW-1185">Reference proteome</keyword>
<comment type="caution">
    <text evidence="2">The sequence shown here is derived from an EMBL/GenBank/DDBJ whole genome shotgun (WGS) entry which is preliminary data.</text>
</comment>
<proteinExistence type="predicted"/>
<reference evidence="2 3" key="1">
    <citation type="submission" date="2022-10" db="EMBL/GenBank/DDBJ databases">
        <title>Sphingomonas sp.</title>
        <authorList>
            <person name="Jin C."/>
        </authorList>
    </citation>
    <scope>NUCLEOTIDE SEQUENCE [LARGE SCALE GENOMIC DNA]</scope>
    <source>
        <strain evidence="2 3">BN140010</strain>
    </source>
</reference>
<organism evidence="2 3">
    <name type="scientific">Sphingomonas arvum</name>
    <dbReference type="NCBI Taxonomy" id="2992113"/>
    <lineage>
        <taxon>Bacteria</taxon>
        <taxon>Pseudomonadati</taxon>
        <taxon>Pseudomonadota</taxon>
        <taxon>Alphaproteobacteria</taxon>
        <taxon>Sphingomonadales</taxon>
        <taxon>Sphingomonadaceae</taxon>
        <taxon>Sphingomonas</taxon>
    </lineage>
</organism>
<dbReference type="EMBL" id="JAPDOB010000001">
    <property type="protein sequence ID" value="MCW3796312.1"/>
    <property type="molecule type" value="Genomic_DNA"/>
</dbReference>
<name>A0ABT3JB75_9SPHN</name>
<accession>A0ABT3JB75</accession>
<dbReference type="Proteomes" id="UP001526246">
    <property type="component" value="Unassembled WGS sequence"/>
</dbReference>
<protein>
    <submittedName>
        <fullName evidence="2">Uncharacterized protein</fullName>
    </submittedName>
</protein>
<evidence type="ECO:0000313" key="2">
    <source>
        <dbReference type="EMBL" id="MCW3796312.1"/>
    </source>
</evidence>
<gene>
    <name evidence="2" type="ORF">OMW55_00610</name>
</gene>